<comment type="subcellular location">
    <subcellularLocation>
        <location evidence="1">Membrane</location>
    </subcellularLocation>
</comment>
<evidence type="ECO:0000256" key="4">
    <source>
        <dbReference type="ARBA" id="ARBA00023136"/>
    </source>
</evidence>
<evidence type="ECO:0000256" key="3">
    <source>
        <dbReference type="ARBA" id="ARBA00022989"/>
    </source>
</evidence>
<keyword evidence="2" id="KW-0812">Transmembrane</keyword>
<dbReference type="SUPFAM" id="SSF48726">
    <property type="entry name" value="Immunoglobulin"/>
    <property type="match status" value="1"/>
</dbReference>
<comment type="caution">
    <text evidence="9">The sequence shown here is derived from an EMBL/GenBank/DDBJ whole genome shotgun (WGS) entry which is preliminary data.</text>
</comment>
<organism evidence="9 10">
    <name type="scientific">Anguilla anguilla</name>
    <name type="common">European freshwater eel</name>
    <name type="synonym">Muraena anguilla</name>
    <dbReference type="NCBI Taxonomy" id="7936"/>
    <lineage>
        <taxon>Eukaryota</taxon>
        <taxon>Metazoa</taxon>
        <taxon>Chordata</taxon>
        <taxon>Craniata</taxon>
        <taxon>Vertebrata</taxon>
        <taxon>Euteleostomi</taxon>
        <taxon>Actinopterygii</taxon>
        <taxon>Neopterygii</taxon>
        <taxon>Teleostei</taxon>
        <taxon>Anguilliformes</taxon>
        <taxon>Anguillidae</taxon>
        <taxon>Anguilla</taxon>
    </lineage>
</organism>
<proteinExistence type="predicted"/>
<keyword evidence="3" id="KW-1133">Transmembrane helix</keyword>
<feature type="domain" description="Ig-like" evidence="8">
    <location>
        <begin position="26"/>
        <end position="116"/>
    </location>
</feature>
<accession>A0A9D3M5G4</accession>
<dbReference type="InterPro" id="IPR013783">
    <property type="entry name" value="Ig-like_fold"/>
</dbReference>
<evidence type="ECO:0000256" key="5">
    <source>
        <dbReference type="ARBA" id="ARBA00023170"/>
    </source>
</evidence>
<evidence type="ECO:0000256" key="7">
    <source>
        <dbReference type="SAM" id="SignalP"/>
    </source>
</evidence>
<keyword evidence="6" id="KW-0393">Immunoglobulin domain</keyword>
<dbReference type="Gene3D" id="2.60.40.10">
    <property type="entry name" value="Immunoglobulins"/>
    <property type="match status" value="1"/>
</dbReference>
<sequence length="149" mass="16628">MFNDAAVHVCVLYLVLGCTLAQITHPKSWLMAKTARSARIECVVDKNVNLASTPIHWYQHREGDAFRRVLYIPAGSANGKNDDGFSGFIGSLISKDRKSILTISNVNTNDAASYHCAYYDGHCDDLKRKCIPKLPLHIHISIGHVKYDK</sequence>
<dbReference type="InterPro" id="IPR007110">
    <property type="entry name" value="Ig-like_dom"/>
</dbReference>
<dbReference type="InterPro" id="IPR013106">
    <property type="entry name" value="Ig_V-set"/>
</dbReference>
<dbReference type="EMBL" id="JAFIRN010000009">
    <property type="protein sequence ID" value="KAG5842094.1"/>
    <property type="molecule type" value="Genomic_DNA"/>
</dbReference>
<keyword evidence="4" id="KW-0472">Membrane</keyword>
<dbReference type="InterPro" id="IPR036179">
    <property type="entry name" value="Ig-like_dom_sf"/>
</dbReference>
<keyword evidence="5" id="KW-0675">Receptor</keyword>
<dbReference type="GO" id="GO:0016020">
    <property type="term" value="C:membrane"/>
    <property type="evidence" value="ECO:0007669"/>
    <property type="project" value="UniProtKB-SubCell"/>
</dbReference>
<keyword evidence="7" id="KW-0732">Signal</keyword>
<evidence type="ECO:0000256" key="6">
    <source>
        <dbReference type="ARBA" id="ARBA00023319"/>
    </source>
</evidence>
<name>A0A9D3M5G4_ANGAN</name>
<keyword evidence="10" id="KW-1185">Reference proteome</keyword>
<dbReference type="Proteomes" id="UP001044222">
    <property type="component" value="Chromosome 9"/>
</dbReference>
<dbReference type="PANTHER" id="PTHR19256:SF65">
    <property type="entry name" value="T CELL RECEPTOR GAMMA CONSTANT 1-RELATED"/>
    <property type="match status" value="1"/>
</dbReference>
<dbReference type="AlphaFoldDB" id="A0A9D3M5G4"/>
<evidence type="ECO:0000256" key="2">
    <source>
        <dbReference type="ARBA" id="ARBA00022692"/>
    </source>
</evidence>
<feature type="signal peptide" evidence="7">
    <location>
        <begin position="1"/>
        <end position="21"/>
    </location>
</feature>
<evidence type="ECO:0000256" key="1">
    <source>
        <dbReference type="ARBA" id="ARBA00004370"/>
    </source>
</evidence>
<evidence type="ECO:0000259" key="8">
    <source>
        <dbReference type="PROSITE" id="PS50835"/>
    </source>
</evidence>
<protein>
    <recommendedName>
        <fullName evidence="8">Ig-like domain-containing protein</fullName>
    </recommendedName>
</protein>
<gene>
    <name evidence="9" type="ORF">ANANG_G00174020</name>
</gene>
<evidence type="ECO:0000313" key="9">
    <source>
        <dbReference type="EMBL" id="KAG5842094.1"/>
    </source>
</evidence>
<evidence type="ECO:0000313" key="10">
    <source>
        <dbReference type="Proteomes" id="UP001044222"/>
    </source>
</evidence>
<reference evidence="9" key="1">
    <citation type="submission" date="2021-01" db="EMBL/GenBank/DDBJ databases">
        <title>A chromosome-scale assembly of European eel, Anguilla anguilla.</title>
        <authorList>
            <person name="Henkel C."/>
            <person name="Jong-Raadsen S.A."/>
            <person name="Dufour S."/>
            <person name="Weltzien F.-A."/>
            <person name="Palstra A.P."/>
            <person name="Pelster B."/>
            <person name="Spaink H.P."/>
            <person name="Van Den Thillart G.E."/>
            <person name="Jansen H."/>
            <person name="Zahm M."/>
            <person name="Klopp C."/>
            <person name="Cedric C."/>
            <person name="Louis A."/>
            <person name="Berthelot C."/>
            <person name="Parey E."/>
            <person name="Roest Crollius H."/>
            <person name="Montfort J."/>
            <person name="Robinson-Rechavi M."/>
            <person name="Bucao C."/>
            <person name="Bouchez O."/>
            <person name="Gislard M."/>
            <person name="Lluch J."/>
            <person name="Milhes M."/>
            <person name="Lampietro C."/>
            <person name="Lopez Roques C."/>
            <person name="Donnadieu C."/>
            <person name="Braasch I."/>
            <person name="Desvignes T."/>
            <person name="Postlethwait J."/>
            <person name="Bobe J."/>
            <person name="Guiguen Y."/>
            <person name="Dirks R."/>
        </authorList>
    </citation>
    <scope>NUCLEOTIDE SEQUENCE</scope>
    <source>
        <strain evidence="9">Tag_6206</strain>
        <tissue evidence="9">Liver</tissue>
    </source>
</reference>
<dbReference type="Pfam" id="PF07686">
    <property type="entry name" value="V-set"/>
    <property type="match status" value="1"/>
</dbReference>
<dbReference type="InterPro" id="IPR051117">
    <property type="entry name" value="TRG_var/const_region"/>
</dbReference>
<dbReference type="PROSITE" id="PS50835">
    <property type="entry name" value="IG_LIKE"/>
    <property type="match status" value="1"/>
</dbReference>
<dbReference type="PANTHER" id="PTHR19256">
    <property type="entry name" value="T-CELL RECEPTOR GAMMA CHAIN"/>
    <property type="match status" value="1"/>
</dbReference>
<feature type="chain" id="PRO_5038758739" description="Ig-like domain-containing protein" evidence="7">
    <location>
        <begin position="22"/>
        <end position="149"/>
    </location>
</feature>